<dbReference type="Pfam" id="PF13086">
    <property type="entry name" value="AAA_11"/>
    <property type="match status" value="1"/>
</dbReference>
<dbReference type="Pfam" id="PF01751">
    <property type="entry name" value="Toprim"/>
    <property type="match status" value="1"/>
</dbReference>
<dbReference type="Gene3D" id="3.40.50.300">
    <property type="entry name" value="P-loop containing nucleotide triphosphate hydrolases"/>
    <property type="match status" value="2"/>
</dbReference>
<dbReference type="PROSITE" id="PS50880">
    <property type="entry name" value="TOPRIM"/>
    <property type="match status" value="1"/>
</dbReference>
<accession>A0AA45A8U1</accession>
<evidence type="ECO:0000313" key="3">
    <source>
        <dbReference type="Proteomes" id="UP000239763"/>
    </source>
</evidence>
<dbReference type="EMBL" id="MCSB01000013">
    <property type="protein sequence ID" value="PME29326.1"/>
    <property type="molecule type" value="Genomic_DNA"/>
</dbReference>
<dbReference type="CDD" id="cd01028">
    <property type="entry name" value="TOPRIM_TopoIA"/>
    <property type="match status" value="1"/>
</dbReference>
<dbReference type="PANTHER" id="PTHR10887">
    <property type="entry name" value="DNA2/NAM7 HELICASE FAMILY"/>
    <property type="match status" value="1"/>
</dbReference>
<dbReference type="InterPro" id="IPR041677">
    <property type="entry name" value="DNA2/NAM7_AAA_11"/>
</dbReference>
<dbReference type="GO" id="GO:0004386">
    <property type="term" value="F:helicase activity"/>
    <property type="evidence" value="ECO:0007669"/>
    <property type="project" value="InterPro"/>
</dbReference>
<proteinExistence type="predicted"/>
<protein>
    <recommendedName>
        <fullName evidence="1">Toprim domain-containing protein</fullName>
    </recommendedName>
</protein>
<dbReference type="SMART" id="SM00493">
    <property type="entry name" value="TOPRIM"/>
    <property type="match status" value="1"/>
</dbReference>
<dbReference type="PANTHER" id="PTHR10887:SF530">
    <property type="entry name" value="SUPERFAMILY I DNA HELICASES"/>
    <property type="match status" value="1"/>
</dbReference>
<sequence length="1360" mass="151516">MKKALALHYNLLQGHPFGQLSKPLLSNKDTLIEAHGDIKPNAFGALSKLSCLYPYKGFETDNKDLLKTLNDVKVSKSKESDGAGGDNQSSDKRLPTFSGNRYVLAIDVNPAYGRKTITVMTIPVRIKNLSGNYNRFVFYPDTSSFPIINPELLEVEGNVPPHCIGKMENFDKFDYSVFKEPTEDLHELFTVSEAMFDKICDTTLGSMEHHESFSLDNPDVTVTLRRVMADNSANQHIINLYRDLFTVSDDSLTGTSVCKTDSAYKENGNVKNLNDDYLIRLLQSREKPFLAHMDECTGTDTGDYRHRELFALDNTQRGAASVATFMREGDVLAVNGPPGSGKTAMLKAIISHQYVEAALAKGDCPIVIGVGGTNQSVTNIVNAFPNVLYQGDSKTLLHMRRWIDGPTNYGTYFPSTRIKNNMSPELLKSAVLGEIDKSNKGGVVRWSGELANLNNPSNLDQLIGQFTNYCEQHYATTFSDLESCVAQLHHTLTAYSKAINTLYYQLVEEFDKGFETHPNIHKSFSKLFDEKHSNSQGAAQIETMYDLLHGDDSKKIQIISDVCREYLRDNDLEGNNPAILESFGVLSGMAKVILADRAVDLLIRSELFHYAARYWEGRYLLSCSEHFLIYASPSNLETALRRMCMITPILVSTVQSAPKIFAYQKPSGISEQPYLYGKADLLIIDEAGQADIRSTLPLLALAKKTIAVGDIAQIPPVIQDVTPIQEQGLFQTLGMGVNEAHTKRCFVHAFKNQLLPSISGSILHVLRQISCFNHQGQGMSLRGHYRCQEVLSQFCNELVYDNSIFIIQPLFKERGPFRPLTWVSSASETQKVGTSHKNEKEARTIVEWLIDQWPRIHDHYNKPGKPEKRLPDLVGIISPYKKQSLVFIGRDEDDSGSKGKTQGMLHSLLIEKFKGTEYEITVDDVDKMKIGTVNALQGAEKPIILFSGTKSIKFGGDVHYRASAYILNVAVSRAKECFVAFICEKTFGIPTVKEGLIPPTDPKSDSVGYLGYYIGKRGERLFPRSVVIIESDNKIKKLEALLGKRYIVVSTKGKVLGLSFNDEDTLLVKNGLHPKYQYNVKKNPKKKSNDKGNAARKAVSDILQLCGGADIDEIILATDDDNVGEHIAWHLQELFRQHQPGSLKKLQRVKLRGLSPKAVKEAFDVENRESLDIARASAEMVRELLDLILGRKLSAIAQKCPPVGQGESARLALEQRLIQDVEEPQSVDKPQGKGMGRVKAAILSVAYGHLKEQLTSITHPTEAPVTVIVNGKKLRGRLVQQRLKSDDEEVGKSIEYIRNKAPFESEGSGWTVIESEFEERTVSPPDASTLNVMRQNAIEQQVKPVESYKALTGLYEGNDL</sequence>
<feature type="domain" description="Toprim" evidence="1">
    <location>
        <begin position="1024"/>
        <end position="1150"/>
    </location>
</feature>
<name>A0AA45A8U1_9VIBR</name>
<dbReference type="RefSeq" id="WP_102296404.1">
    <property type="nucleotide sequence ID" value="NZ_JAAHTI010000001.1"/>
</dbReference>
<dbReference type="SUPFAM" id="SSF56712">
    <property type="entry name" value="Prokaryotic type I DNA topoisomerase"/>
    <property type="match status" value="1"/>
</dbReference>
<organism evidence="2 3">
    <name type="scientific">Vibrio lentus</name>
    <dbReference type="NCBI Taxonomy" id="136468"/>
    <lineage>
        <taxon>Bacteria</taxon>
        <taxon>Pseudomonadati</taxon>
        <taxon>Pseudomonadota</taxon>
        <taxon>Gammaproteobacteria</taxon>
        <taxon>Vibrionales</taxon>
        <taxon>Vibrionaceae</taxon>
        <taxon>Vibrio</taxon>
    </lineage>
</organism>
<keyword evidence="3" id="KW-1185">Reference proteome</keyword>
<comment type="caution">
    <text evidence="2">The sequence shown here is derived from an EMBL/GenBank/DDBJ whole genome shotgun (WGS) entry which is preliminary data.</text>
</comment>
<dbReference type="InterPro" id="IPR027417">
    <property type="entry name" value="P-loop_NTPase"/>
</dbReference>
<dbReference type="InterPro" id="IPR045055">
    <property type="entry name" value="DNA2/NAM7-like"/>
</dbReference>
<dbReference type="InterPro" id="IPR006171">
    <property type="entry name" value="TOPRIM_dom"/>
</dbReference>
<gene>
    <name evidence="2" type="ORF">BCV38_04410</name>
</gene>
<reference evidence="2 3" key="1">
    <citation type="journal article" date="2018" name="Nature">
        <title>A major lineage of non-tailed dsDNA viruses as unrecognized killers of marine bacteria.</title>
        <authorList>
            <person name="Kauffman K.M."/>
            <person name="Hussain F.A."/>
            <person name="Yang J."/>
            <person name="Arevalo P."/>
            <person name="Brown J.M."/>
            <person name="Chang W.K."/>
            <person name="VanInsberghe D."/>
            <person name="Elsherbini J."/>
            <person name="Sharma R.S."/>
            <person name="Cutler M.B."/>
            <person name="Kelly L."/>
            <person name="Polz M.F."/>
        </authorList>
    </citation>
    <scope>NUCLEOTIDE SEQUENCE [LARGE SCALE GENOMIC DNA]</scope>
    <source>
        <strain evidence="2 3">10N.286.55.E1</strain>
    </source>
</reference>
<dbReference type="InterPro" id="IPR023405">
    <property type="entry name" value="Topo_IA_core_domain"/>
</dbReference>
<dbReference type="SUPFAM" id="SSF52540">
    <property type="entry name" value="P-loop containing nucleoside triphosphate hydrolases"/>
    <property type="match status" value="1"/>
</dbReference>
<dbReference type="Gene3D" id="3.40.50.140">
    <property type="match status" value="1"/>
</dbReference>
<evidence type="ECO:0000313" key="2">
    <source>
        <dbReference type="EMBL" id="PME29326.1"/>
    </source>
</evidence>
<dbReference type="Pfam" id="PF13087">
    <property type="entry name" value="AAA_12"/>
    <property type="match status" value="1"/>
</dbReference>
<dbReference type="InterPro" id="IPR041679">
    <property type="entry name" value="DNA2/NAM7-like_C"/>
</dbReference>
<evidence type="ECO:0000259" key="1">
    <source>
        <dbReference type="PROSITE" id="PS50880"/>
    </source>
</evidence>
<dbReference type="Proteomes" id="UP000239763">
    <property type="component" value="Unassembled WGS sequence"/>
</dbReference>